<evidence type="ECO:0000313" key="6">
    <source>
        <dbReference type="EMBL" id="KAJ2782764.1"/>
    </source>
</evidence>
<dbReference type="Gene3D" id="3.10.20.80">
    <property type="entry name" value="Translation initiation factor 3 (IF-3), N-terminal domain"/>
    <property type="match status" value="1"/>
</dbReference>
<evidence type="ECO:0000259" key="5">
    <source>
        <dbReference type="Pfam" id="PF05198"/>
    </source>
</evidence>
<keyword evidence="3" id="KW-0648">Protein biosynthesis</keyword>
<dbReference type="GO" id="GO:0005739">
    <property type="term" value="C:mitochondrion"/>
    <property type="evidence" value="ECO:0007669"/>
    <property type="project" value="TreeGrafter"/>
</dbReference>
<dbReference type="OrthoDB" id="21573at2759"/>
<dbReference type="Gene3D" id="3.30.110.10">
    <property type="entry name" value="Translation initiation factor 3 (IF-3), C-terminal domain"/>
    <property type="match status" value="1"/>
</dbReference>
<gene>
    <name evidence="6" type="ORF">H4R18_002081</name>
</gene>
<comment type="similarity">
    <text evidence="1">Belongs to the IF-3 family.</text>
</comment>
<organism evidence="6 7">
    <name type="scientific">Coemansia javaensis</name>
    <dbReference type="NCBI Taxonomy" id="2761396"/>
    <lineage>
        <taxon>Eukaryota</taxon>
        <taxon>Fungi</taxon>
        <taxon>Fungi incertae sedis</taxon>
        <taxon>Zoopagomycota</taxon>
        <taxon>Kickxellomycotina</taxon>
        <taxon>Kickxellomycetes</taxon>
        <taxon>Kickxellales</taxon>
        <taxon>Kickxellaceae</taxon>
        <taxon>Coemansia</taxon>
    </lineage>
</organism>
<dbReference type="SUPFAM" id="SSF55200">
    <property type="entry name" value="Translation initiation factor IF3, C-terminal domain"/>
    <property type="match status" value="1"/>
</dbReference>
<feature type="region of interest" description="Disordered" evidence="4">
    <location>
        <begin position="23"/>
        <end position="103"/>
    </location>
</feature>
<dbReference type="GO" id="GO:0032790">
    <property type="term" value="P:ribosome disassembly"/>
    <property type="evidence" value="ECO:0007669"/>
    <property type="project" value="TreeGrafter"/>
</dbReference>
<dbReference type="PANTHER" id="PTHR10938:SF0">
    <property type="entry name" value="TRANSLATION INITIATION FACTOR IF-3, MITOCHONDRIAL"/>
    <property type="match status" value="1"/>
</dbReference>
<dbReference type="PANTHER" id="PTHR10938">
    <property type="entry name" value="TRANSLATION INITIATION FACTOR IF-3"/>
    <property type="match status" value="1"/>
</dbReference>
<feature type="compositionally biased region" description="Gly residues" evidence="4">
    <location>
        <begin position="25"/>
        <end position="48"/>
    </location>
</feature>
<comment type="caution">
    <text evidence="6">The sequence shown here is derived from an EMBL/GenBank/DDBJ whole genome shotgun (WGS) entry which is preliminary data.</text>
</comment>
<evidence type="ECO:0000313" key="7">
    <source>
        <dbReference type="Proteomes" id="UP001140217"/>
    </source>
</evidence>
<dbReference type="NCBIfam" id="TIGR00168">
    <property type="entry name" value="infC"/>
    <property type="match status" value="1"/>
</dbReference>
<dbReference type="GO" id="GO:0003743">
    <property type="term" value="F:translation initiation factor activity"/>
    <property type="evidence" value="ECO:0007669"/>
    <property type="project" value="UniProtKB-KW"/>
</dbReference>
<name>A0A9W8HCZ5_9FUNG</name>
<dbReference type="SUPFAM" id="SSF54364">
    <property type="entry name" value="Translation initiation factor IF3, N-terminal domain"/>
    <property type="match status" value="1"/>
</dbReference>
<evidence type="ECO:0000256" key="3">
    <source>
        <dbReference type="ARBA" id="ARBA00022917"/>
    </source>
</evidence>
<keyword evidence="2" id="KW-0396">Initiation factor</keyword>
<dbReference type="GO" id="GO:0043022">
    <property type="term" value="F:ribosome binding"/>
    <property type="evidence" value="ECO:0007669"/>
    <property type="project" value="TreeGrafter"/>
</dbReference>
<reference evidence="6" key="1">
    <citation type="submission" date="2022-07" db="EMBL/GenBank/DDBJ databases">
        <title>Phylogenomic reconstructions and comparative analyses of Kickxellomycotina fungi.</title>
        <authorList>
            <person name="Reynolds N.K."/>
            <person name="Stajich J.E."/>
            <person name="Barry K."/>
            <person name="Grigoriev I.V."/>
            <person name="Crous P."/>
            <person name="Smith M.E."/>
        </authorList>
    </citation>
    <scope>NUCLEOTIDE SEQUENCE</scope>
    <source>
        <strain evidence="6">NBRC 105414</strain>
    </source>
</reference>
<dbReference type="AlphaFoldDB" id="A0A9W8HCZ5"/>
<evidence type="ECO:0000256" key="4">
    <source>
        <dbReference type="SAM" id="MobiDB-lite"/>
    </source>
</evidence>
<dbReference type="InterPro" id="IPR019814">
    <property type="entry name" value="Translation_initiation_fac_3_N"/>
</dbReference>
<dbReference type="InterPro" id="IPR036788">
    <property type="entry name" value="T_IF-3_C_sf"/>
</dbReference>
<evidence type="ECO:0000256" key="2">
    <source>
        <dbReference type="ARBA" id="ARBA00022540"/>
    </source>
</evidence>
<feature type="domain" description="Translation initiation factor 3 N-terminal" evidence="5">
    <location>
        <begin position="148"/>
        <end position="215"/>
    </location>
</feature>
<protein>
    <recommendedName>
        <fullName evidence="5">Translation initiation factor 3 N-terminal domain-containing protein</fullName>
    </recommendedName>
</protein>
<dbReference type="InterPro" id="IPR036787">
    <property type="entry name" value="T_IF-3_N_sf"/>
</dbReference>
<dbReference type="GO" id="GO:0070124">
    <property type="term" value="P:mitochondrial translational initiation"/>
    <property type="evidence" value="ECO:0007669"/>
    <property type="project" value="TreeGrafter"/>
</dbReference>
<accession>A0A9W8HCZ5</accession>
<dbReference type="InterPro" id="IPR001288">
    <property type="entry name" value="Translation_initiation_fac_3"/>
</dbReference>
<sequence length="312" mass="32793">MRRTVVLRLQAPLQRIARLHAGRAGAHGGSWPGGFGGLGGGARQGPGEAGPREPAAQATGGSQRPGGRVPAFGSGGSQRPGGRMPDFGRPRDEWAAGAPQEAGARAGFARGKELAQQRIQKQIQRRLEAAQARADGGGGGGAGRALRDEEIQAPVIAVVDESGAALGEQTPQQALSGLDRSQQTLVMVDAGQDPPVCRIFPRRQLYEREKRAKKQAAAQQRTAKTQSIVMRDCVGDHDLEIKCRRLCEMLQKGRRVTVVVERPRRAAGPDRRAALGAAVMARARDLCSVAAGPAVEGAAWSVTLQGRAPDAA</sequence>
<keyword evidence="7" id="KW-1185">Reference proteome</keyword>
<dbReference type="Proteomes" id="UP001140217">
    <property type="component" value="Unassembled WGS sequence"/>
</dbReference>
<proteinExistence type="inferred from homology"/>
<dbReference type="EMBL" id="JANBUL010000063">
    <property type="protein sequence ID" value="KAJ2782764.1"/>
    <property type="molecule type" value="Genomic_DNA"/>
</dbReference>
<evidence type="ECO:0000256" key="1">
    <source>
        <dbReference type="ARBA" id="ARBA00005439"/>
    </source>
</evidence>
<dbReference type="Pfam" id="PF05198">
    <property type="entry name" value="IF3_N"/>
    <property type="match status" value="1"/>
</dbReference>